<name>A0AAD5X9B2_9FUNG</name>
<organism evidence="1 2">
    <name type="scientific">Physocladia obscura</name>
    <dbReference type="NCBI Taxonomy" id="109957"/>
    <lineage>
        <taxon>Eukaryota</taxon>
        <taxon>Fungi</taxon>
        <taxon>Fungi incertae sedis</taxon>
        <taxon>Chytridiomycota</taxon>
        <taxon>Chytridiomycota incertae sedis</taxon>
        <taxon>Chytridiomycetes</taxon>
        <taxon>Chytridiales</taxon>
        <taxon>Chytriomycetaceae</taxon>
        <taxon>Physocladia</taxon>
    </lineage>
</organism>
<dbReference type="Proteomes" id="UP001211907">
    <property type="component" value="Unassembled WGS sequence"/>
</dbReference>
<protein>
    <submittedName>
        <fullName evidence="1">Uncharacterized protein</fullName>
    </submittedName>
</protein>
<accession>A0AAD5X9B2</accession>
<proteinExistence type="predicted"/>
<feature type="non-terminal residue" evidence="1">
    <location>
        <position position="67"/>
    </location>
</feature>
<sequence length="67" mass="7164">MDGSSIVGDLKKAIRAEKGLPGSVELTLVRIYKADVGGLTADELERSAETFSLTAYGEHPERGKDDV</sequence>
<dbReference type="AlphaFoldDB" id="A0AAD5X9B2"/>
<reference evidence="1" key="1">
    <citation type="submission" date="2020-05" db="EMBL/GenBank/DDBJ databases">
        <title>Phylogenomic resolution of chytrid fungi.</title>
        <authorList>
            <person name="Stajich J.E."/>
            <person name="Amses K."/>
            <person name="Simmons R."/>
            <person name="Seto K."/>
            <person name="Myers J."/>
            <person name="Bonds A."/>
            <person name="Quandt C.A."/>
            <person name="Barry K."/>
            <person name="Liu P."/>
            <person name="Grigoriev I."/>
            <person name="Longcore J.E."/>
            <person name="James T.Y."/>
        </authorList>
    </citation>
    <scope>NUCLEOTIDE SEQUENCE</scope>
    <source>
        <strain evidence="1">JEL0513</strain>
    </source>
</reference>
<dbReference type="EMBL" id="JADGJH010005870">
    <property type="protein sequence ID" value="KAJ3078960.1"/>
    <property type="molecule type" value="Genomic_DNA"/>
</dbReference>
<keyword evidence="2" id="KW-1185">Reference proteome</keyword>
<evidence type="ECO:0000313" key="2">
    <source>
        <dbReference type="Proteomes" id="UP001211907"/>
    </source>
</evidence>
<evidence type="ECO:0000313" key="1">
    <source>
        <dbReference type="EMBL" id="KAJ3078960.1"/>
    </source>
</evidence>
<gene>
    <name evidence="1" type="ORF">HK100_010555</name>
</gene>
<comment type="caution">
    <text evidence="1">The sequence shown here is derived from an EMBL/GenBank/DDBJ whole genome shotgun (WGS) entry which is preliminary data.</text>
</comment>